<feature type="domain" description="N-acetyltransferase" evidence="3">
    <location>
        <begin position="3"/>
        <end position="155"/>
    </location>
</feature>
<evidence type="ECO:0000256" key="1">
    <source>
        <dbReference type="ARBA" id="ARBA00022679"/>
    </source>
</evidence>
<accession>A0A7Y9IFA8</accession>
<dbReference type="Gene3D" id="3.40.630.30">
    <property type="match status" value="1"/>
</dbReference>
<dbReference type="Proteomes" id="UP000569914">
    <property type="component" value="Unassembled WGS sequence"/>
</dbReference>
<evidence type="ECO:0000313" key="4">
    <source>
        <dbReference type="EMBL" id="NYE75667.1"/>
    </source>
</evidence>
<sequence>MTFSVRAMTPEDAGPVLAIYQLGIDEGDATFETTAPTWAEFTESRLPEFSQVAVDPDGTVLGWIAATRVSSRACYAGVIEHSVYVHPDGRGRGVGRRLLDRLIELADEAGVWTIQSSIFPENQASLALHAAVGFRVVGTRIKIAQQHGRWRDTVLIERRSPGAGEDDPAVL</sequence>
<evidence type="ECO:0000313" key="5">
    <source>
        <dbReference type="Proteomes" id="UP000569914"/>
    </source>
</evidence>
<evidence type="ECO:0000259" key="3">
    <source>
        <dbReference type="PROSITE" id="PS51186"/>
    </source>
</evidence>
<keyword evidence="5" id="KW-1185">Reference proteome</keyword>
<dbReference type="GO" id="GO:0102971">
    <property type="term" value="F:phosphinothricin N-acetyltransferase activity"/>
    <property type="evidence" value="ECO:0007669"/>
    <property type="project" value="UniProtKB-EC"/>
</dbReference>
<name>A0A7Y9IFA8_9ACTN</name>
<dbReference type="InterPro" id="IPR000182">
    <property type="entry name" value="GNAT_dom"/>
</dbReference>
<dbReference type="PROSITE" id="PS51186">
    <property type="entry name" value="GNAT"/>
    <property type="match status" value="1"/>
</dbReference>
<dbReference type="EMBL" id="JACCBU010000001">
    <property type="protein sequence ID" value="NYE75667.1"/>
    <property type="molecule type" value="Genomic_DNA"/>
</dbReference>
<dbReference type="SUPFAM" id="SSF55729">
    <property type="entry name" value="Acyl-CoA N-acyltransferases (Nat)"/>
    <property type="match status" value="1"/>
</dbReference>
<organism evidence="4 5">
    <name type="scientific">Microlunatus parietis</name>
    <dbReference type="NCBI Taxonomy" id="682979"/>
    <lineage>
        <taxon>Bacteria</taxon>
        <taxon>Bacillati</taxon>
        <taxon>Actinomycetota</taxon>
        <taxon>Actinomycetes</taxon>
        <taxon>Propionibacteriales</taxon>
        <taxon>Propionibacteriaceae</taxon>
        <taxon>Microlunatus</taxon>
    </lineage>
</organism>
<dbReference type="PANTHER" id="PTHR43072:SF23">
    <property type="entry name" value="UPF0039 PROTEIN C11D3.02C"/>
    <property type="match status" value="1"/>
</dbReference>
<keyword evidence="2 4" id="KW-0012">Acyltransferase</keyword>
<comment type="caution">
    <text evidence="4">The sequence shown here is derived from an EMBL/GenBank/DDBJ whole genome shotgun (WGS) entry which is preliminary data.</text>
</comment>
<dbReference type="RefSeq" id="WP_179758138.1">
    <property type="nucleotide sequence ID" value="NZ_JACCBU010000001.1"/>
</dbReference>
<dbReference type="AlphaFoldDB" id="A0A7Y9IFA8"/>
<protein>
    <submittedName>
        <fullName evidence="4">Phosphinothricin acetyltransferase</fullName>
        <ecNumber evidence="4">2.3.1.183</ecNumber>
    </submittedName>
</protein>
<dbReference type="Pfam" id="PF00583">
    <property type="entry name" value="Acetyltransf_1"/>
    <property type="match status" value="1"/>
</dbReference>
<proteinExistence type="predicted"/>
<keyword evidence="1 4" id="KW-0808">Transferase</keyword>
<gene>
    <name evidence="4" type="ORF">BKA15_006996</name>
</gene>
<evidence type="ECO:0000256" key="2">
    <source>
        <dbReference type="ARBA" id="ARBA00023315"/>
    </source>
</evidence>
<dbReference type="InterPro" id="IPR016181">
    <property type="entry name" value="Acyl_CoA_acyltransferase"/>
</dbReference>
<dbReference type="PANTHER" id="PTHR43072">
    <property type="entry name" value="N-ACETYLTRANSFERASE"/>
    <property type="match status" value="1"/>
</dbReference>
<reference evidence="4 5" key="1">
    <citation type="submission" date="2020-07" db="EMBL/GenBank/DDBJ databases">
        <title>Sequencing the genomes of 1000 actinobacteria strains.</title>
        <authorList>
            <person name="Klenk H.-P."/>
        </authorList>
    </citation>
    <scope>NUCLEOTIDE SEQUENCE [LARGE SCALE GENOMIC DNA]</scope>
    <source>
        <strain evidence="4 5">DSM 22083</strain>
    </source>
</reference>
<dbReference type="EC" id="2.3.1.183" evidence="4"/>